<dbReference type="AlphaFoldDB" id="E4Q922"/>
<name>E4Q922_CALH1</name>
<keyword evidence="1" id="KW-0812">Transmembrane</keyword>
<feature type="transmembrane region" description="Helical" evidence="1">
    <location>
        <begin position="37"/>
        <end position="59"/>
    </location>
</feature>
<accession>E4Q922</accession>
<protein>
    <submittedName>
        <fullName evidence="2">Uncharacterized protein</fullName>
    </submittedName>
</protein>
<keyword evidence="1" id="KW-0472">Membrane</keyword>
<proteinExistence type="predicted"/>
<evidence type="ECO:0000256" key="1">
    <source>
        <dbReference type="SAM" id="Phobius"/>
    </source>
</evidence>
<keyword evidence="3" id="KW-1185">Reference proteome</keyword>
<evidence type="ECO:0000313" key="2">
    <source>
        <dbReference type="EMBL" id="ADQ08071.1"/>
    </source>
</evidence>
<organism evidence="2 3">
    <name type="scientific">Caldicellulosiruptor hydrothermalis (strain DSM 18901 / VKM B-2411 / 108)</name>
    <dbReference type="NCBI Taxonomy" id="632292"/>
    <lineage>
        <taxon>Bacteria</taxon>
        <taxon>Bacillati</taxon>
        <taxon>Bacillota</taxon>
        <taxon>Bacillota incertae sedis</taxon>
        <taxon>Caldicellulosiruptorales</taxon>
        <taxon>Caldicellulosiruptoraceae</taxon>
        <taxon>Caldicellulosiruptor</taxon>
    </lineage>
</organism>
<dbReference type="EMBL" id="CP002219">
    <property type="protein sequence ID" value="ADQ08071.1"/>
    <property type="molecule type" value="Genomic_DNA"/>
</dbReference>
<reference evidence="2 3" key="2">
    <citation type="journal article" date="2011" name="J. Bacteriol.">
        <title>Complete genome sequences for the anaerobic, extremely thermophilic plant biomass-degrading bacteria Caldicellulosiruptor hydrothermalis, Caldicellulosiruptor kristjanssonii, Caldicellulosiruptor kronotskyensis, Caldicellulosiruptor owensenis, and Caldicellulosiruptor lactoaceticus.</title>
        <authorList>
            <person name="Blumer-Schuette S.E."/>
            <person name="Ozdemir I."/>
            <person name="Mistry D."/>
            <person name="Lucas S."/>
            <person name="Lapidus A."/>
            <person name="Cheng J.F."/>
            <person name="Goodwin L.A."/>
            <person name="Pitluck S."/>
            <person name="Land M.L."/>
            <person name="Hauser L.J."/>
            <person name="Woyke T."/>
            <person name="Mikhailova N."/>
            <person name="Pati A."/>
            <person name="Kyrpides N.C."/>
            <person name="Ivanova N."/>
            <person name="Detter J.C."/>
            <person name="Walston-Davenport K."/>
            <person name="Han S."/>
            <person name="Adams M.W."/>
            <person name="Kelly R.M."/>
        </authorList>
    </citation>
    <scope>NUCLEOTIDE SEQUENCE [LARGE SCALE GENOMIC DNA]</scope>
    <source>
        <strain evidence="3">DSM 18901 / VKM B-2411 / 108</strain>
    </source>
</reference>
<dbReference type="STRING" id="632292.Calhy_2372"/>
<reference key="1">
    <citation type="submission" date="2010-09" db="EMBL/GenBank/DDBJ databases">
        <title>Complete sequence of Caldicellulosiruptor hydrothermalis 108.</title>
        <authorList>
            <consortium name="US DOE Joint Genome Institute"/>
            <person name="Lucas S."/>
            <person name="Copeland A."/>
            <person name="Lapidus A."/>
            <person name="Cheng J.-F."/>
            <person name="Bruce D."/>
            <person name="Goodwin L."/>
            <person name="Pitluck S."/>
            <person name="Davenport K."/>
            <person name="Detter J.C."/>
            <person name="Han C."/>
            <person name="Tapia R."/>
            <person name="Land M."/>
            <person name="Hauser L."/>
            <person name="Chang Y.-J."/>
            <person name="Jeffries C."/>
            <person name="Kyrpides N."/>
            <person name="Ivanova N."/>
            <person name="Mikhailova N."/>
            <person name="Blumer-Schuette S.E."/>
            <person name="Kelly R.M."/>
            <person name="Woyke T."/>
        </authorList>
    </citation>
    <scope>NUCLEOTIDE SEQUENCE</scope>
    <source>
        <strain>108</strain>
    </source>
</reference>
<dbReference type="KEGG" id="chd:Calhy_2372"/>
<keyword evidence="1" id="KW-1133">Transmembrane helix</keyword>
<evidence type="ECO:0000313" key="3">
    <source>
        <dbReference type="Proteomes" id="UP000006890"/>
    </source>
</evidence>
<feature type="transmembrane region" description="Helical" evidence="1">
    <location>
        <begin position="12"/>
        <end position="31"/>
    </location>
</feature>
<sequence>MPSINYKICKIALNISITLIILCLFSLLNIPKESAEFYIVIVSLIISVAVLILACVYLYRFKISNQKK</sequence>
<dbReference type="HOGENOM" id="CLU_2786028_0_0_9"/>
<dbReference type="Proteomes" id="UP000006890">
    <property type="component" value="Chromosome"/>
</dbReference>
<gene>
    <name evidence="2" type="ordered locus">Calhy_2372</name>
</gene>